<sequence>MLDLDFGLKLWNGQILNFLDAKFDENIPSLWINENFGATNYTDRWPGEHWSESYYLFIFKRLIPSLDASDLAFVMDIGFCLTSDSFGGNRLRFQNVIRTLPNQKNQVKKDDIFLKRISR</sequence>
<proteinExistence type="predicted"/>
<name>A0A915YQY1_9GLOM</name>
<dbReference type="AlphaFoldDB" id="A0A915YQY1"/>
<reference evidence="1" key="1">
    <citation type="submission" date="2020-05" db="EMBL/GenBank/DDBJ databases">
        <authorList>
            <person name="Rincon C."/>
            <person name="Sanders R I."/>
            <person name="Robbins C."/>
            <person name="Chaturvedi A."/>
        </authorList>
    </citation>
    <scope>NUCLEOTIDE SEQUENCE</scope>
    <source>
        <strain evidence="1">CHB12</strain>
    </source>
</reference>
<organism evidence="1 2">
    <name type="scientific">Rhizophagus irregularis</name>
    <dbReference type="NCBI Taxonomy" id="588596"/>
    <lineage>
        <taxon>Eukaryota</taxon>
        <taxon>Fungi</taxon>
        <taxon>Fungi incertae sedis</taxon>
        <taxon>Mucoromycota</taxon>
        <taxon>Glomeromycotina</taxon>
        <taxon>Glomeromycetes</taxon>
        <taxon>Glomerales</taxon>
        <taxon>Glomeraceae</taxon>
        <taxon>Rhizophagus</taxon>
    </lineage>
</organism>
<evidence type="ECO:0000313" key="1">
    <source>
        <dbReference type="EMBL" id="CAB5313967.1"/>
    </source>
</evidence>
<accession>A0A915YQY1</accession>
<protein>
    <submittedName>
        <fullName evidence="1">Uncharacterized protein</fullName>
    </submittedName>
</protein>
<gene>
    <name evidence="1" type="ORF">CHRIB12_LOCUS1759</name>
</gene>
<dbReference type="Proteomes" id="UP000684084">
    <property type="component" value="Unassembled WGS sequence"/>
</dbReference>
<evidence type="ECO:0000313" key="2">
    <source>
        <dbReference type="Proteomes" id="UP000684084"/>
    </source>
</evidence>
<dbReference type="OrthoDB" id="10279415at2759"/>
<dbReference type="EMBL" id="CAGKOT010000002">
    <property type="protein sequence ID" value="CAB5313967.1"/>
    <property type="molecule type" value="Genomic_DNA"/>
</dbReference>
<comment type="caution">
    <text evidence="1">The sequence shown here is derived from an EMBL/GenBank/DDBJ whole genome shotgun (WGS) entry which is preliminary data.</text>
</comment>
<dbReference type="VEuPathDB" id="FungiDB:RhiirFUN_013028"/>